<protein>
    <recommendedName>
        <fullName evidence="9">ATP-dependent dethiobiotin synthetase BioD</fullName>
        <ecNumber evidence="9">6.3.3.3</ecNumber>
    </recommendedName>
    <alternativeName>
        <fullName evidence="9">DTB synthetase</fullName>
        <shortName evidence="9">DTBS</shortName>
    </alternativeName>
    <alternativeName>
        <fullName evidence="9">Dethiobiotin synthase</fullName>
    </alternativeName>
</protein>
<dbReference type="PIRSF" id="PIRSF006755">
    <property type="entry name" value="DTB_synth"/>
    <property type="match status" value="1"/>
</dbReference>
<keyword evidence="3 9" id="KW-0479">Metal-binding</keyword>
<evidence type="ECO:0000256" key="6">
    <source>
        <dbReference type="ARBA" id="ARBA00022840"/>
    </source>
</evidence>
<evidence type="ECO:0000256" key="2">
    <source>
        <dbReference type="ARBA" id="ARBA00022598"/>
    </source>
</evidence>
<dbReference type="EMBL" id="FJNB01000008">
    <property type="protein sequence ID" value="CZQ95271.1"/>
    <property type="molecule type" value="Genomic_DNA"/>
</dbReference>
<dbReference type="PANTHER" id="PTHR43210:SF2">
    <property type="entry name" value="ATP-DEPENDENT DETHIOBIOTIN SYNTHETASE BIOD 2"/>
    <property type="match status" value="1"/>
</dbReference>
<dbReference type="GO" id="GO:0009102">
    <property type="term" value="P:biotin biosynthetic process"/>
    <property type="evidence" value="ECO:0007669"/>
    <property type="project" value="UniProtKB-UniRule"/>
</dbReference>
<reference evidence="10 12" key="1">
    <citation type="submission" date="2016-02" db="EMBL/GenBank/DDBJ databases">
        <authorList>
            <person name="Wen L."/>
            <person name="He K."/>
            <person name="Yang H."/>
        </authorList>
    </citation>
    <scope>NUCLEOTIDE SEQUENCE [LARGE SCALE GENOMIC DNA]</scope>
    <source>
        <strain evidence="10">Trichococcus_R210</strain>
    </source>
</reference>
<keyword evidence="2 9" id="KW-0436">Ligase</keyword>
<evidence type="ECO:0000313" key="13">
    <source>
        <dbReference type="Proteomes" id="UP000199280"/>
    </source>
</evidence>
<comment type="cofactor">
    <cofactor evidence="9">
        <name>Mg(2+)</name>
        <dbReference type="ChEBI" id="CHEBI:18420"/>
    </cofactor>
</comment>
<dbReference type="InterPro" id="IPR027417">
    <property type="entry name" value="P-loop_NTPase"/>
</dbReference>
<keyword evidence="5 9" id="KW-0093">Biotin biosynthesis</keyword>
<organism evidence="10 12">
    <name type="scientific">Trichococcus ilyis</name>
    <dbReference type="NCBI Taxonomy" id="640938"/>
    <lineage>
        <taxon>Bacteria</taxon>
        <taxon>Bacillati</taxon>
        <taxon>Bacillota</taxon>
        <taxon>Bacilli</taxon>
        <taxon>Lactobacillales</taxon>
        <taxon>Carnobacteriaceae</taxon>
        <taxon>Trichococcus</taxon>
    </lineage>
</organism>
<sequence length="230" mass="24202">MTDGKGLFITATGTDVGKTYVTALIVKKLREAGHSAGYCKAALSGVDRTAAGFHVDDATYVARVAGIAEREAEMFVPYVYGAAVSPHLAAKIEDNPVKIAVVKAVYEQALASYDFVTMEGSGGIVCPLRYDADAQLLLEDVITALGLGAIVVADAGLGTINATVLTVDYMKRRGIPVKGIILNRYDAADAMMRDNRKMVEVLTRVPVLACVKKGDTAIAIEAATLAGLYG</sequence>
<dbReference type="OrthoDB" id="9802097at2"/>
<comment type="pathway">
    <text evidence="9">Cofactor biosynthesis; biotin biosynthesis; biotin from 7,8-diaminononanoate: step 1/2.</text>
</comment>
<feature type="binding site" evidence="9">
    <location>
        <position position="44"/>
    </location>
    <ligand>
        <name>substrate</name>
    </ligand>
</feature>
<keyword evidence="6 9" id="KW-0067">ATP-binding</keyword>
<comment type="similarity">
    <text evidence="9">Belongs to the dethiobiotin synthetase family.</text>
</comment>
<dbReference type="Proteomes" id="UP000076878">
    <property type="component" value="Unassembled WGS sequence"/>
</dbReference>
<evidence type="ECO:0000256" key="7">
    <source>
        <dbReference type="ARBA" id="ARBA00022842"/>
    </source>
</evidence>
<evidence type="ECO:0000256" key="1">
    <source>
        <dbReference type="ARBA" id="ARBA00022490"/>
    </source>
</evidence>
<dbReference type="STRING" id="640938.TR210_1285"/>
<dbReference type="GO" id="GO:0005829">
    <property type="term" value="C:cytosol"/>
    <property type="evidence" value="ECO:0007669"/>
    <property type="project" value="TreeGrafter"/>
</dbReference>
<dbReference type="Proteomes" id="UP000199280">
    <property type="component" value="Unassembled WGS sequence"/>
</dbReference>
<dbReference type="EMBL" id="FNYT01000007">
    <property type="protein sequence ID" value="SEJ07936.1"/>
    <property type="molecule type" value="Genomic_DNA"/>
</dbReference>
<comment type="subunit">
    <text evidence="9">Homodimer.</text>
</comment>
<dbReference type="HAMAP" id="MF_00336">
    <property type="entry name" value="BioD"/>
    <property type="match status" value="1"/>
</dbReference>
<comment type="catalytic activity">
    <reaction evidence="9">
        <text>(7R,8S)-7,8-diammoniononanoate + CO2 + ATP = (4R,5S)-dethiobiotin + ADP + phosphate + 3 H(+)</text>
        <dbReference type="Rhea" id="RHEA:15805"/>
        <dbReference type="ChEBI" id="CHEBI:15378"/>
        <dbReference type="ChEBI" id="CHEBI:16526"/>
        <dbReference type="ChEBI" id="CHEBI:30616"/>
        <dbReference type="ChEBI" id="CHEBI:43474"/>
        <dbReference type="ChEBI" id="CHEBI:149469"/>
        <dbReference type="ChEBI" id="CHEBI:149473"/>
        <dbReference type="ChEBI" id="CHEBI:456216"/>
        <dbReference type="EC" id="6.3.3.3"/>
    </reaction>
</comment>
<dbReference type="GO" id="GO:0000287">
    <property type="term" value="F:magnesium ion binding"/>
    <property type="evidence" value="ECO:0007669"/>
    <property type="project" value="UniProtKB-UniRule"/>
</dbReference>
<feature type="binding site" evidence="9">
    <location>
        <position position="19"/>
    </location>
    <ligand>
        <name>Mg(2+)</name>
        <dbReference type="ChEBI" id="CHEBI:18420"/>
    </ligand>
</feature>
<dbReference type="EC" id="6.3.3.3" evidence="9"/>
<keyword evidence="13" id="KW-1185">Reference proteome</keyword>
<proteinExistence type="inferred from homology"/>
<evidence type="ECO:0000256" key="5">
    <source>
        <dbReference type="ARBA" id="ARBA00022756"/>
    </source>
</evidence>
<evidence type="ECO:0000313" key="10">
    <source>
        <dbReference type="EMBL" id="CZQ95271.1"/>
    </source>
</evidence>
<feature type="binding site" evidence="9">
    <location>
        <begin position="15"/>
        <end position="20"/>
    </location>
    <ligand>
        <name>ATP</name>
        <dbReference type="ChEBI" id="CHEBI:30616"/>
    </ligand>
</feature>
<keyword evidence="7 9" id="KW-0460">Magnesium</keyword>
<keyword evidence="4 9" id="KW-0547">Nucleotide-binding</keyword>
<dbReference type="Pfam" id="PF13500">
    <property type="entry name" value="AAA_26"/>
    <property type="match status" value="1"/>
</dbReference>
<gene>
    <name evidence="9" type="primary">bioD</name>
    <name evidence="11" type="ORF">SAMN05216375_10764</name>
    <name evidence="10" type="ORF">TR210_1285</name>
</gene>
<accession>A0A143YPH8</accession>
<evidence type="ECO:0000256" key="9">
    <source>
        <dbReference type="HAMAP-Rule" id="MF_00336"/>
    </source>
</evidence>
<feature type="binding site" evidence="9">
    <location>
        <begin position="183"/>
        <end position="184"/>
    </location>
    <ligand>
        <name>ATP</name>
        <dbReference type="ChEBI" id="CHEBI:30616"/>
    </ligand>
</feature>
<feature type="binding site" evidence="9">
    <location>
        <position position="57"/>
    </location>
    <ligand>
        <name>ATP</name>
        <dbReference type="ChEBI" id="CHEBI:30616"/>
    </ligand>
</feature>
<dbReference type="InterPro" id="IPR004472">
    <property type="entry name" value="DTB_synth_BioD"/>
</dbReference>
<evidence type="ECO:0000256" key="4">
    <source>
        <dbReference type="ARBA" id="ARBA00022741"/>
    </source>
</evidence>
<dbReference type="SUPFAM" id="SSF52540">
    <property type="entry name" value="P-loop containing nucleoside triphosphate hydrolases"/>
    <property type="match status" value="1"/>
</dbReference>
<comment type="function">
    <text evidence="9">Catalyzes a mechanistically unusual reaction, the ATP-dependent insertion of CO2 between the N7 and N8 nitrogen atoms of 7,8-diaminopelargonic acid (DAPA, also called 7,8-diammoniononanoate) to form a ureido ring.</text>
</comment>
<dbReference type="RefSeq" id="WP_068622705.1">
    <property type="nucleotide sequence ID" value="NZ_FJNB01000008.1"/>
</dbReference>
<dbReference type="UniPathway" id="UPA00078">
    <property type="reaction ID" value="UER00161"/>
</dbReference>
<dbReference type="GO" id="GO:0005524">
    <property type="term" value="F:ATP binding"/>
    <property type="evidence" value="ECO:0007669"/>
    <property type="project" value="UniProtKB-UniRule"/>
</dbReference>
<dbReference type="Gene3D" id="3.40.50.300">
    <property type="entry name" value="P-loop containing nucleotide triphosphate hydrolases"/>
    <property type="match status" value="1"/>
</dbReference>
<comment type="subcellular location">
    <subcellularLocation>
        <location evidence="9">Cytoplasm</location>
    </subcellularLocation>
</comment>
<feature type="binding site" evidence="9">
    <location>
        <begin position="119"/>
        <end position="122"/>
    </location>
    <ligand>
        <name>ATP</name>
        <dbReference type="ChEBI" id="CHEBI:30616"/>
    </ligand>
</feature>
<keyword evidence="1 9" id="KW-0963">Cytoplasm</keyword>
<evidence type="ECO:0000313" key="11">
    <source>
        <dbReference type="EMBL" id="SEJ07936.1"/>
    </source>
</evidence>
<dbReference type="CDD" id="cd03109">
    <property type="entry name" value="DTBS"/>
    <property type="match status" value="1"/>
</dbReference>
<dbReference type="PANTHER" id="PTHR43210">
    <property type="entry name" value="DETHIOBIOTIN SYNTHETASE"/>
    <property type="match status" value="1"/>
</dbReference>
<comment type="catalytic activity">
    <reaction evidence="8">
        <text>(7R,8S)-8-amino-7-(carboxyamino)nonanoate + ATP = (4R,5S)-dethiobiotin + ADP + phosphate + H(+)</text>
        <dbReference type="Rhea" id="RHEA:63684"/>
        <dbReference type="ChEBI" id="CHEBI:15378"/>
        <dbReference type="ChEBI" id="CHEBI:30616"/>
        <dbReference type="ChEBI" id="CHEBI:43474"/>
        <dbReference type="ChEBI" id="CHEBI:149470"/>
        <dbReference type="ChEBI" id="CHEBI:149473"/>
        <dbReference type="ChEBI" id="CHEBI:456216"/>
    </reaction>
</comment>
<name>A0A143YPH8_9LACT</name>
<dbReference type="NCBIfam" id="TIGR00347">
    <property type="entry name" value="bioD"/>
    <property type="match status" value="1"/>
</dbReference>
<dbReference type="AlphaFoldDB" id="A0A143YPH8"/>
<evidence type="ECO:0000313" key="12">
    <source>
        <dbReference type="Proteomes" id="UP000076878"/>
    </source>
</evidence>
<evidence type="ECO:0000256" key="8">
    <source>
        <dbReference type="ARBA" id="ARBA00047386"/>
    </source>
</evidence>
<comment type="caution">
    <text evidence="9">Lacks conserved residue(s) required for the propagation of feature annotation.</text>
</comment>
<evidence type="ECO:0000256" key="3">
    <source>
        <dbReference type="ARBA" id="ARBA00022723"/>
    </source>
</evidence>
<dbReference type="GO" id="GO:0004141">
    <property type="term" value="F:dethiobiotin synthase activity"/>
    <property type="evidence" value="ECO:0007669"/>
    <property type="project" value="UniProtKB-UniRule"/>
</dbReference>
<feature type="active site" evidence="9">
    <location>
        <position position="40"/>
    </location>
</feature>
<feature type="binding site" evidence="9">
    <location>
        <position position="57"/>
    </location>
    <ligand>
        <name>Mg(2+)</name>
        <dbReference type="ChEBI" id="CHEBI:18420"/>
    </ligand>
</feature>
<reference evidence="11 13" key="2">
    <citation type="submission" date="2016-10" db="EMBL/GenBank/DDBJ databases">
        <authorList>
            <person name="Varghese N."/>
            <person name="Submissions S."/>
        </authorList>
    </citation>
    <scope>NUCLEOTIDE SEQUENCE [LARGE SCALE GENOMIC DNA]</scope>
    <source>
        <strain evidence="11 13">DSM 22150</strain>
    </source>
</reference>
<feature type="binding site" evidence="9">
    <location>
        <position position="119"/>
    </location>
    <ligand>
        <name>Mg(2+)</name>
        <dbReference type="ChEBI" id="CHEBI:18420"/>
    </ligand>
</feature>